<organism evidence="1 2">
    <name type="scientific">Hydnum rufescens UP504</name>
    <dbReference type="NCBI Taxonomy" id="1448309"/>
    <lineage>
        <taxon>Eukaryota</taxon>
        <taxon>Fungi</taxon>
        <taxon>Dikarya</taxon>
        <taxon>Basidiomycota</taxon>
        <taxon>Agaricomycotina</taxon>
        <taxon>Agaricomycetes</taxon>
        <taxon>Cantharellales</taxon>
        <taxon>Hydnaceae</taxon>
        <taxon>Hydnum</taxon>
    </lineage>
</organism>
<feature type="non-terminal residue" evidence="1">
    <location>
        <position position="88"/>
    </location>
</feature>
<name>A0A9P6DSC4_9AGAM</name>
<dbReference type="EMBL" id="MU129058">
    <property type="protein sequence ID" value="KAF9508465.1"/>
    <property type="molecule type" value="Genomic_DNA"/>
</dbReference>
<gene>
    <name evidence="1" type="ORF">BS47DRAFT_1350322</name>
</gene>
<evidence type="ECO:0000313" key="1">
    <source>
        <dbReference type="EMBL" id="KAF9508465.1"/>
    </source>
</evidence>
<dbReference type="Proteomes" id="UP000886523">
    <property type="component" value="Unassembled WGS sequence"/>
</dbReference>
<keyword evidence="2" id="KW-1185">Reference proteome</keyword>
<reference evidence="1" key="1">
    <citation type="journal article" date="2020" name="Nat. Commun.">
        <title>Large-scale genome sequencing of mycorrhizal fungi provides insights into the early evolution of symbiotic traits.</title>
        <authorList>
            <person name="Miyauchi S."/>
            <person name="Kiss E."/>
            <person name="Kuo A."/>
            <person name="Drula E."/>
            <person name="Kohler A."/>
            <person name="Sanchez-Garcia M."/>
            <person name="Morin E."/>
            <person name="Andreopoulos B."/>
            <person name="Barry K.W."/>
            <person name="Bonito G."/>
            <person name="Buee M."/>
            <person name="Carver A."/>
            <person name="Chen C."/>
            <person name="Cichocki N."/>
            <person name="Clum A."/>
            <person name="Culley D."/>
            <person name="Crous P.W."/>
            <person name="Fauchery L."/>
            <person name="Girlanda M."/>
            <person name="Hayes R.D."/>
            <person name="Keri Z."/>
            <person name="LaButti K."/>
            <person name="Lipzen A."/>
            <person name="Lombard V."/>
            <person name="Magnuson J."/>
            <person name="Maillard F."/>
            <person name="Murat C."/>
            <person name="Nolan M."/>
            <person name="Ohm R.A."/>
            <person name="Pangilinan J."/>
            <person name="Pereira M.F."/>
            <person name="Perotto S."/>
            <person name="Peter M."/>
            <person name="Pfister S."/>
            <person name="Riley R."/>
            <person name="Sitrit Y."/>
            <person name="Stielow J.B."/>
            <person name="Szollosi G."/>
            <person name="Zifcakova L."/>
            <person name="Stursova M."/>
            <person name="Spatafora J.W."/>
            <person name="Tedersoo L."/>
            <person name="Vaario L.M."/>
            <person name="Yamada A."/>
            <person name="Yan M."/>
            <person name="Wang P."/>
            <person name="Xu J."/>
            <person name="Bruns T."/>
            <person name="Baldrian P."/>
            <person name="Vilgalys R."/>
            <person name="Dunand C."/>
            <person name="Henrissat B."/>
            <person name="Grigoriev I.V."/>
            <person name="Hibbett D."/>
            <person name="Nagy L.G."/>
            <person name="Martin F.M."/>
        </authorList>
    </citation>
    <scope>NUCLEOTIDE SEQUENCE</scope>
    <source>
        <strain evidence="1">UP504</strain>
    </source>
</reference>
<protein>
    <submittedName>
        <fullName evidence="1">Uncharacterized protein</fullName>
    </submittedName>
</protein>
<comment type="caution">
    <text evidence="1">The sequence shown here is derived from an EMBL/GenBank/DDBJ whole genome shotgun (WGS) entry which is preliminary data.</text>
</comment>
<sequence length="88" mass="9829">MHLWDICIYRKRNTSKARPRSSTTSISHHHLIPQGVPKSCQETVLEAESTFGTQGGIGSGGPNETQWCQVMSRHSELCAHSYDTKPTF</sequence>
<accession>A0A9P6DSC4</accession>
<proteinExistence type="predicted"/>
<dbReference type="AlphaFoldDB" id="A0A9P6DSC4"/>
<evidence type="ECO:0000313" key="2">
    <source>
        <dbReference type="Proteomes" id="UP000886523"/>
    </source>
</evidence>